<dbReference type="GO" id="GO:0005634">
    <property type="term" value="C:nucleus"/>
    <property type="evidence" value="ECO:0007669"/>
    <property type="project" value="UniProtKB-SubCell"/>
</dbReference>
<feature type="compositionally biased region" description="Low complexity" evidence="3">
    <location>
        <begin position="64"/>
        <end position="83"/>
    </location>
</feature>
<dbReference type="STRING" id="341454.A0A4S2N737"/>
<name>A0A4S2N737_9PEZI</name>
<dbReference type="AlphaFoldDB" id="A0A4S2N737"/>
<dbReference type="InterPro" id="IPR023534">
    <property type="entry name" value="Rof/RNase_P-like"/>
</dbReference>
<gene>
    <name evidence="4" type="ORF">EX30DRAFT_392535</name>
</gene>
<dbReference type="OrthoDB" id="124041at2759"/>
<feature type="region of interest" description="Disordered" evidence="3">
    <location>
        <begin position="200"/>
        <end position="230"/>
    </location>
</feature>
<dbReference type="SMART" id="SM00538">
    <property type="entry name" value="POP4"/>
    <property type="match status" value="1"/>
</dbReference>
<accession>A0A4S2N737</accession>
<dbReference type="Proteomes" id="UP000298138">
    <property type="component" value="Unassembled WGS sequence"/>
</dbReference>
<dbReference type="Gene3D" id="2.30.30.210">
    <property type="entry name" value="Ribonuclease P/MRP, subunit p29"/>
    <property type="match status" value="1"/>
</dbReference>
<proteinExistence type="inferred from homology"/>
<feature type="region of interest" description="Disordered" evidence="3">
    <location>
        <begin position="62"/>
        <end position="110"/>
    </location>
</feature>
<reference evidence="4 5" key="1">
    <citation type="submission" date="2019-04" db="EMBL/GenBank/DDBJ databases">
        <title>Comparative genomics and transcriptomics to analyze fruiting body development in filamentous ascomycetes.</title>
        <authorList>
            <consortium name="DOE Joint Genome Institute"/>
            <person name="Lutkenhaus R."/>
            <person name="Traeger S."/>
            <person name="Breuer J."/>
            <person name="Kuo A."/>
            <person name="Lipzen A."/>
            <person name="Pangilinan J."/>
            <person name="Dilworth D."/>
            <person name="Sandor L."/>
            <person name="Poggeler S."/>
            <person name="Barry K."/>
            <person name="Grigoriev I.V."/>
            <person name="Nowrousian M."/>
        </authorList>
    </citation>
    <scope>NUCLEOTIDE SEQUENCE [LARGE SCALE GENOMIC DNA]</scope>
    <source>
        <strain evidence="4 5">CBS 389.68</strain>
    </source>
</reference>
<dbReference type="GO" id="GO:0006364">
    <property type="term" value="P:rRNA processing"/>
    <property type="evidence" value="ECO:0007669"/>
    <property type="project" value="TreeGrafter"/>
</dbReference>
<evidence type="ECO:0000256" key="3">
    <source>
        <dbReference type="SAM" id="MobiDB-lite"/>
    </source>
</evidence>
<feature type="region of interest" description="Disordered" evidence="3">
    <location>
        <begin position="1"/>
        <end position="28"/>
    </location>
</feature>
<dbReference type="SUPFAM" id="SSF101744">
    <property type="entry name" value="Rof/RNase P subunit-like"/>
    <property type="match status" value="1"/>
</dbReference>
<comment type="similarity">
    <text evidence="2">Belongs to the eukaryotic/archaeal RNase P protein component 1 family.</text>
</comment>
<protein>
    <submittedName>
        <fullName evidence="4">Uncharacterized protein</fullName>
    </submittedName>
</protein>
<evidence type="ECO:0000256" key="1">
    <source>
        <dbReference type="ARBA" id="ARBA00004123"/>
    </source>
</evidence>
<keyword evidence="5" id="KW-1185">Reference proteome</keyword>
<dbReference type="InterPro" id="IPR016848">
    <property type="entry name" value="RNase_P/MRP_Rpp29-subunit"/>
</dbReference>
<feature type="compositionally biased region" description="Basic residues" evidence="3">
    <location>
        <begin position="220"/>
        <end position="230"/>
    </location>
</feature>
<dbReference type="Pfam" id="PF01868">
    <property type="entry name" value="RNase_P-MRP_p29"/>
    <property type="match status" value="1"/>
</dbReference>
<dbReference type="GO" id="GO:0000172">
    <property type="term" value="C:ribonuclease MRP complex"/>
    <property type="evidence" value="ECO:0007669"/>
    <property type="project" value="InterPro"/>
</dbReference>
<sequence length="279" mass="30806">MTTPTSDSFTDLPKIPPSDSFTDLPKIPPSESALHSLLLTAGHTPTAAHDIITTKIRHRPLPLFPTTSSLTTPPASTTPSTDARSTRRQSRQSTTSSTRPKPLSAKKRRELGFHRPLADSRFGDFRPLIELWKRYAEELVKGMGSLAAAQRLAGADLHGAVVQVVRCRCVDRVGIKGVVVMERRGAVVVVVEEEEGKQRKGDGERKVEVDAGAQKEKREVKGKKGKKGRGNIRIIPKEHTVLKVEVGEMVMEVALDGMQQRPAERAIKKWKSRSLLYNI</sequence>
<evidence type="ECO:0000313" key="4">
    <source>
        <dbReference type="EMBL" id="TGZ85162.1"/>
    </source>
</evidence>
<dbReference type="PANTHER" id="PTHR13348">
    <property type="entry name" value="RIBONUCLEASE P SUBUNIT P29"/>
    <property type="match status" value="1"/>
</dbReference>
<dbReference type="GO" id="GO:0033204">
    <property type="term" value="F:ribonuclease P RNA binding"/>
    <property type="evidence" value="ECO:0007669"/>
    <property type="project" value="InterPro"/>
</dbReference>
<dbReference type="InParanoid" id="A0A4S2N737"/>
<dbReference type="GO" id="GO:0030677">
    <property type="term" value="C:ribonuclease P complex"/>
    <property type="evidence" value="ECO:0007669"/>
    <property type="project" value="InterPro"/>
</dbReference>
<evidence type="ECO:0000313" key="5">
    <source>
        <dbReference type="Proteomes" id="UP000298138"/>
    </source>
</evidence>
<dbReference type="PANTHER" id="PTHR13348:SF0">
    <property type="entry name" value="RIBONUCLEASE P PROTEIN SUBUNIT P29"/>
    <property type="match status" value="1"/>
</dbReference>
<dbReference type="EMBL" id="ML220112">
    <property type="protein sequence ID" value="TGZ85162.1"/>
    <property type="molecule type" value="Genomic_DNA"/>
</dbReference>
<organism evidence="4 5">
    <name type="scientific">Ascodesmis nigricans</name>
    <dbReference type="NCBI Taxonomy" id="341454"/>
    <lineage>
        <taxon>Eukaryota</taxon>
        <taxon>Fungi</taxon>
        <taxon>Dikarya</taxon>
        <taxon>Ascomycota</taxon>
        <taxon>Pezizomycotina</taxon>
        <taxon>Pezizomycetes</taxon>
        <taxon>Pezizales</taxon>
        <taxon>Ascodesmidaceae</taxon>
        <taxon>Ascodesmis</taxon>
    </lineage>
</organism>
<comment type="subcellular location">
    <subcellularLocation>
        <location evidence="1">Nucleus</location>
    </subcellularLocation>
</comment>
<dbReference type="GO" id="GO:0001682">
    <property type="term" value="P:tRNA 5'-leader removal"/>
    <property type="evidence" value="ECO:0007669"/>
    <property type="project" value="InterPro"/>
</dbReference>
<dbReference type="InterPro" id="IPR036980">
    <property type="entry name" value="RNase_P/MRP_Rpp29_sf"/>
</dbReference>
<dbReference type="InterPro" id="IPR002730">
    <property type="entry name" value="Rpp29/RNP1"/>
</dbReference>
<feature type="compositionally biased region" description="Basic and acidic residues" evidence="3">
    <location>
        <begin position="200"/>
        <end position="219"/>
    </location>
</feature>
<evidence type="ECO:0000256" key="2">
    <source>
        <dbReference type="ARBA" id="ARBA00006181"/>
    </source>
</evidence>